<evidence type="ECO:0000313" key="9">
    <source>
        <dbReference type="Proteomes" id="UP001146120"/>
    </source>
</evidence>
<evidence type="ECO:0000256" key="2">
    <source>
        <dbReference type="ARBA" id="ARBA00004906"/>
    </source>
</evidence>
<dbReference type="GO" id="GO:0006511">
    <property type="term" value="P:ubiquitin-dependent protein catabolic process"/>
    <property type="evidence" value="ECO:0007669"/>
    <property type="project" value="TreeGrafter"/>
</dbReference>
<dbReference type="CDD" id="cd00078">
    <property type="entry name" value="HECTc"/>
    <property type="match status" value="1"/>
</dbReference>
<comment type="caution">
    <text evidence="8">The sequence shown here is derived from an EMBL/GenBank/DDBJ whole genome shotgun (WGS) entry which is preliminary data.</text>
</comment>
<dbReference type="Proteomes" id="UP001146120">
    <property type="component" value="Unassembled WGS sequence"/>
</dbReference>
<dbReference type="PROSITE" id="PS50237">
    <property type="entry name" value="HECT"/>
    <property type="match status" value="1"/>
</dbReference>
<dbReference type="GO" id="GO:0005737">
    <property type="term" value="C:cytoplasm"/>
    <property type="evidence" value="ECO:0007669"/>
    <property type="project" value="TreeGrafter"/>
</dbReference>
<reference evidence="8" key="2">
    <citation type="journal article" date="2023" name="Microbiol Resour">
        <title>Decontamination and Annotation of the Draft Genome Sequence of the Oomycete Lagenidium giganteum ARSEF 373.</title>
        <authorList>
            <person name="Morgan W.R."/>
            <person name="Tartar A."/>
        </authorList>
    </citation>
    <scope>NUCLEOTIDE SEQUENCE</scope>
    <source>
        <strain evidence="8">ARSEF 373</strain>
    </source>
</reference>
<dbReference type="EC" id="2.3.2.26" evidence="3"/>
<sequence length="533" mass="60124">MLCGESVVALKPKPKPSASKAVTQPVACQLDRLNNPRVHRAKRRKEWARKVDVEGHLFWYHRQVGRVSLTDALATAVTVRFAQEQTILAENQEDAEAESMNRKARLLKEVSTDSTSAGLFPVGDAVDSSTETKELLTLSLRDFPTKFAHFVASASALLVPSHVEFLRLSIHRSFVVEESLEHLGCMPPKHLRSSMQVAFIHEHGLDAGGVRREWLELMNVTMVDSQDGLRLFEKTNQAQQSYYFTRSAAEATADCDADRLFALYGIGRLVGRTLLEGSTWGFHFSPPLLKLMLGRPLAFDDLSDHDPDVHRNLQWILQHDAVEELALDFSVFEHAPGCSEGTVVELIPGGHDVAVTNENKHEYVERMWRYVLVESVASELHVFLRGLYEVVPKDLLMLFDHEELDYLLCGVTEIDVDDWHRSTNVVGASPISPVIKWFWELVREMSNEDRCRLLQFATGSARVPLGGFSSLTSQDAALSKFTLQCIDYDNNAPYMRSHACFNRIDLPIYPNKELLETMLHATLETELFGFTTD</sequence>
<evidence type="ECO:0000256" key="6">
    <source>
        <dbReference type="PROSITE-ProRule" id="PRU00104"/>
    </source>
</evidence>
<gene>
    <name evidence="8" type="ORF">N0F65_005070</name>
</gene>
<dbReference type="Gene3D" id="3.90.1750.10">
    <property type="entry name" value="Hect, E3 ligase catalytic domains"/>
    <property type="match status" value="1"/>
</dbReference>
<keyword evidence="4" id="KW-0808">Transferase</keyword>
<dbReference type="PANTHER" id="PTHR11254:SF440">
    <property type="entry name" value="E3 UBIQUITIN-PROTEIN LIGASE NEDD-4"/>
    <property type="match status" value="1"/>
</dbReference>
<protein>
    <recommendedName>
        <fullName evidence="3">HECT-type E3 ubiquitin transferase</fullName>
        <ecNumber evidence="3">2.3.2.26</ecNumber>
    </recommendedName>
</protein>
<evidence type="ECO:0000313" key="8">
    <source>
        <dbReference type="EMBL" id="DBA05220.1"/>
    </source>
</evidence>
<evidence type="ECO:0000256" key="4">
    <source>
        <dbReference type="ARBA" id="ARBA00022679"/>
    </source>
</evidence>
<dbReference type="InterPro" id="IPR035983">
    <property type="entry name" value="Hect_E3_ubiquitin_ligase"/>
</dbReference>
<dbReference type="InterPro" id="IPR050409">
    <property type="entry name" value="E3_ubiq-protein_ligase"/>
</dbReference>
<evidence type="ECO:0000256" key="3">
    <source>
        <dbReference type="ARBA" id="ARBA00012485"/>
    </source>
</evidence>
<dbReference type="Gene3D" id="3.30.2410.10">
    <property type="entry name" value="Hect, E3 ligase catalytic domain"/>
    <property type="match status" value="1"/>
</dbReference>
<keyword evidence="5 6" id="KW-0833">Ubl conjugation pathway</keyword>
<feature type="active site" description="Glycyl thioester intermediate" evidence="6">
    <location>
        <position position="500"/>
    </location>
</feature>
<feature type="domain" description="HECT" evidence="7">
    <location>
        <begin position="187"/>
        <end position="531"/>
    </location>
</feature>
<proteinExistence type="predicted"/>
<name>A0AAV2ZI77_9STRA</name>
<accession>A0AAV2ZI77</accession>
<dbReference type="PANTHER" id="PTHR11254">
    <property type="entry name" value="HECT DOMAIN UBIQUITIN-PROTEIN LIGASE"/>
    <property type="match status" value="1"/>
</dbReference>
<evidence type="ECO:0000256" key="5">
    <source>
        <dbReference type="ARBA" id="ARBA00022786"/>
    </source>
</evidence>
<dbReference type="EMBL" id="DAKRPA010000002">
    <property type="protein sequence ID" value="DBA05220.1"/>
    <property type="molecule type" value="Genomic_DNA"/>
</dbReference>
<dbReference type="AlphaFoldDB" id="A0AAV2ZI77"/>
<keyword evidence="9" id="KW-1185">Reference proteome</keyword>
<dbReference type="FunFam" id="3.30.2410.10:FF:000009">
    <property type="entry name" value="Probable E3 ubiquitin-protein ligase HECTD2"/>
    <property type="match status" value="1"/>
</dbReference>
<dbReference type="SMART" id="SM00119">
    <property type="entry name" value="HECTc"/>
    <property type="match status" value="1"/>
</dbReference>
<comment type="pathway">
    <text evidence="2">Protein modification; protein ubiquitination.</text>
</comment>
<dbReference type="Gene3D" id="3.30.2160.10">
    <property type="entry name" value="Hect, E3 ligase catalytic domain"/>
    <property type="match status" value="1"/>
</dbReference>
<evidence type="ECO:0000256" key="1">
    <source>
        <dbReference type="ARBA" id="ARBA00000885"/>
    </source>
</evidence>
<comment type="catalytic activity">
    <reaction evidence="1">
        <text>S-ubiquitinyl-[E2 ubiquitin-conjugating enzyme]-L-cysteine + [acceptor protein]-L-lysine = [E2 ubiquitin-conjugating enzyme]-L-cysteine + N(6)-ubiquitinyl-[acceptor protein]-L-lysine.</text>
        <dbReference type="EC" id="2.3.2.26"/>
    </reaction>
</comment>
<organism evidence="8 9">
    <name type="scientific">Lagenidium giganteum</name>
    <dbReference type="NCBI Taxonomy" id="4803"/>
    <lineage>
        <taxon>Eukaryota</taxon>
        <taxon>Sar</taxon>
        <taxon>Stramenopiles</taxon>
        <taxon>Oomycota</taxon>
        <taxon>Peronosporomycetes</taxon>
        <taxon>Pythiales</taxon>
        <taxon>Pythiaceae</taxon>
    </lineage>
</organism>
<dbReference type="GO" id="GO:0016567">
    <property type="term" value="P:protein ubiquitination"/>
    <property type="evidence" value="ECO:0007669"/>
    <property type="project" value="TreeGrafter"/>
</dbReference>
<dbReference type="GO" id="GO:0061630">
    <property type="term" value="F:ubiquitin protein ligase activity"/>
    <property type="evidence" value="ECO:0007669"/>
    <property type="project" value="UniProtKB-EC"/>
</dbReference>
<dbReference type="Pfam" id="PF00632">
    <property type="entry name" value="HECT"/>
    <property type="match status" value="1"/>
</dbReference>
<reference evidence="8" key="1">
    <citation type="submission" date="2022-11" db="EMBL/GenBank/DDBJ databases">
        <authorList>
            <person name="Morgan W.R."/>
            <person name="Tartar A."/>
        </authorList>
    </citation>
    <scope>NUCLEOTIDE SEQUENCE</scope>
    <source>
        <strain evidence="8">ARSEF 373</strain>
    </source>
</reference>
<dbReference type="InterPro" id="IPR000569">
    <property type="entry name" value="HECT_dom"/>
</dbReference>
<dbReference type="SUPFAM" id="SSF56204">
    <property type="entry name" value="Hect, E3 ligase catalytic domain"/>
    <property type="match status" value="1"/>
</dbReference>
<evidence type="ECO:0000259" key="7">
    <source>
        <dbReference type="PROSITE" id="PS50237"/>
    </source>
</evidence>